<proteinExistence type="predicted"/>
<keyword evidence="2" id="KW-1185">Reference proteome</keyword>
<evidence type="ECO:0000313" key="1">
    <source>
        <dbReference type="EMBL" id="CAD8110335.1"/>
    </source>
</evidence>
<name>A0A8S1Q5M8_9CILI</name>
<comment type="caution">
    <text evidence="1">The sequence shown here is derived from an EMBL/GenBank/DDBJ whole genome shotgun (WGS) entry which is preliminary data.</text>
</comment>
<organism evidence="1 2">
    <name type="scientific">Paramecium sonneborni</name>
    <dbReference type="NCBI Taxonomy" id="65129"/>
    <lineage>
        <taxon>Eukaryota</taxon>
        <taxon>Sar</taxon>
        <taxon>Alveolata</taxon>
        <taxon>Ciliophora</taxon>
        <taxon>Intramacronucleata</taxon>
        <taxon>Oligohymenophorea</taxon>
        <taxon>Peniculida</taxon>
        <taxon>Parameciidae</taxon>
        <taxon>Paramecium</taxon>
    </lineage>
</organism>
<gene>
    <name evidence="1" type="ORF">PSON_ATCC_30995.1.T0950184</name>
</gene>
<reference evidence="1" key="1">
    <citation type="submission" date="2021-01" db="EMBL/GenBank/DDBJ databases">
        <authorList>
            <consortium name="Genoscope - CEA"/>
            <person name="William W."/>
        </authorList>
    </citation>
    <scope>NUCLEOTIDE SEQUENCE</scope>
</reference>
<protein>
    <submittedName>
        <fullName evidence="1">Uncharacterized protein</fullName>
    </submittedName>
</protein>
<accession>A0A8S1Q5M8</accession>
<sequence length="58" mass="6960">MKLLSSLTMLTIWQQFQLFNLILSNFDYQQELFKQKEFTIKIIKGLMKEYVATPKSNK</sequence>
<dbReference type="Proteomes" id="UP000692954">
    <property type="component" value="Unassembled WGS sequence"/>
</dbReference>
<dbReference type="EMBL" id="CAJJDN010000095">
    <property type="protein sequence ID" value="CAD8110335.1"/>
    <property type="molecule type" value="Genomic_DNA"/>
</dbReference>
<evidence type="ECO:0000313" key="2">
    <source>
        <dbReference type="Proteomes" id="UP000692954"/>
    </source>
</evidence>
<dbReference type="AlphaFoldDB" id="A0A8S1Q5M8"/>